<dbReference type="InterPro" id="IPR036163">
    <property type="entry name" value="HMA_dom_sf"/>
</dbReference>
<proteinExistence type="predicted"/>
<accession>A0A9D1E0L0</accession>
<sequence length="71" mass="7965">MTKVIYNVKGMACNHCVMHVQRALESIPGVKAFVTLDPAQAEIEFFDKVYSKSELQSVISEKAGDYILEDK</sequence>
<evidence type="ECO:0000259" key="2">
    <source>
        <dbReference type="PROSITE" id="PS50846"/>
    </source>
</evidence>
<dbReference type="PROSITE" id="PS01047">
    <property type="entry name" value="HMA_1"/>
    <property type="match status" value="1"/>
</dbReference>
<dbReference type="EMBL" id="DVHI01000025">
    <property type="protein sequence ID" value="HIR62224.1"/>
    <property type="molecule type" value="Genomic_DNA"/>
</dbReference>
<name>A0A9D1E0L0_9BACT</name>
<protein>
    <submittedName>
        <fullName evidence="3">Heavy-metal-associated domain-containing protein</fullName>
    </submittedName>
</protein>
<reference evidence="3" key="2">
    <citation type="journal article" date="2021" name="PeerJ">
        <title>Extensive microbial diversity within the chicken gut microbiome revealed by metagenomics and culture.</title>
        <authorList>
            <person name="Gilroy R."/>
            <person name="Ravi A."/>
            <person name="Getino M."/>
            <person name="Pursley I."/>
            <person name="Horton D.L."/>
            <person name="Alikhan N.F."/>
            <person name="Baker D."/>
            <person name="Gharbi K."/>
            <person name="Hall N."/>
            <person name="Watson M."/>
            <person name="Adriaenssens E.M."/>
            <person name="Foster-Nyarko E."/>
            <person name="Jarju S."/>
            <person name="Secka A."/>
            <person name="Antonio M."/>
            <person name="Oren A."/>
            <person name="Chaudhuri R.R."/>
            <person name="La Ragione R."/>
            <person name="Hildebrand F."/>
            <person name="Pallen M.J."/>
        </authorList>
    </citation>
    <scope>NUCLEOTIDE SEQUENCE</scope>
    <source>
        <strain evidence="3">ChiHjej13B12-12457</strain>
    </source>
</reference>
<dbReference type="InterPro" id="IPR017969">
    <property type="entry name" value="Heavy-metal-associated_CS"/>
</dbReference>
<organism evidence="3 4">
    <name type="scientific">Candidatus Coprenecus avistercoris</name>
    <dbReference type="NCBI Taxonomy" id="2840730"/>
    <lineage>
        <taxon>Bacteria</taxon>
        <taxon>Pseudomonadati</taxon>
        <taxon>Bacteroidota</taxon>
        <taxon>Bacteroidia</taxon>
        <taxon>Bacteroidales</taxon>
        <taxon>Rikenellaceae</taxon>
        <taxon>Rikenellaceae incertae sedis</taxon>
        <taxon>Candidatus Coprenecus</taxon>
    </lineage>
</organism>
<gene>
    <name evidence="3" type="ORF">IAC94_01700</name>
</gene>
<comment type="caution">
    <text evidence="3">The sequence shown here is derived from an EMBL/GenBank/DDBJ whole genome shotgun (WGS) entry which is preliminary data.</text>
</comment>
<feature type="domain" description="HMA" evidence="2">
    <location>
        <begin position="2"/>
        <end position="67"/>
    </location>
</feature>
<dbReference type="CDD" id="cd00371">
    <property type="entry name" value="HMA"/>
    <property type="match status" value="1"/>
</dbReference>
<evidence type="ECO:0000313" key="4">
    <source>
        <dbReference type="Proteomes" id="UP000886744"/>
    </source>
</evidence>
<reference evidence="3" key="1">
    <citation type="submission" date="2020-10" db="EMBL/GenBank/DDBJ databases">
        <authorList>
            <person name="Gilroy R."/>
        </authorList>
    </citation>
    <scope>NUCLEOTIDE SEQUENCE</scope>
    <source>
        <strain evidence="3">ChiHjej13B12-12457</strain>
    </source>
</reference>
<dbReference type="InterPro" id="IPR006121">
    <property type="entry name" value="HMA_dom"/>
</dbReference>
<evidence type="ECO:0000256" key="1">
    <source>
        <dbReference type="ARBA" id="ARBA00022723"/>
    </source>
</evidence>
<dbReference type="PROSITE" id="PS50846">
    <property type="entry name" value="HMA_2"/>
    <property type="match status" value="1"/>
</dbReference>
<dbReference type="AlphaFoldDB" id="A0A9D1E0L0"/>
<dbReference type="GO" id="GO:0046872">
    <property type="term" value="F:metal ion binding"/>
    <property type="evidence" value="ECO:0007669"/>
    <property type="project" value="UniProtKB-KW"/>
</dbReference>
<evidence type="ECO:0000313" key="3">
    <source>
        <dbReference type="EMBL" id="HIR62224.1"/>
    </source>
</evidence>
<dbReference type="Proteomes" id="UP000886744">
    <property type="component" value="Unassembled WGS sequence"/>
</dbReference>
<keyword evidence="1" id="KW-0479">Metal-binding</keyword>
<dbReference type="Gene3D" id="3.30.70.100">
    <property type="match status" value="1"/>
</dbReference>
<dbReference type="SUPFAM" id="SSF55008">
    <property type="entry name" value="HMA, heavy metal-associated domain"/>
    <property type="match status" value="1"/>
</dbReference>
<dbReference type="Pfam" id="PF00403">
    <property type="entry name" value="HMA"/>
    <property type="match status" value="1"/>
</dbReference>